<gene>
    <name evidence="1" type="ORF">LCGC14_2326570</name>
</gene>
<sequence>MLLQSNMIKRITASGGGDLEAKAGESLRVVGIQCIPSTNDTYLTVRVDRVTTAYYRVKGKSGNHLGTNRVDYLKRNIMEFLARAGVNVTIPVAEGQTLNISRYTETGNVMVIYDRYSAGDVLASDANGSESNSITFLQYAKIGTTPTASGDHKLDTAITPSEFPDFPCGKVVEARHTVEMLGVAGCPFANAEAGPAVWGTTFMKFVKDREVLFDSDRNGIPFNANLTSATADSYGGVFSLIGPGTEILVDTNIIMPGDPLMFEPALRFEAGSELSVYLSIVKTSTPTWDG</sequence>
<accession>A0A0F9D3R9</accession>
<feature type="non-terminal residue" evidence="1">
    <location>
        <position position="290"/>
    </location>
</feature>
<evidence type="ECO:0000313" key="1">
    <source>
        <dbReference type="EMBL" id="KKL48331.1"/>
    </source>
</evidence>
<dbReference type="AlphaFoldDB" id="A0A0F9D3R9"/>
<proteinExistence type="predicted"/>
<protein>
    <recommendedName>
        <fullName evidence="2">Viral coat protein P2 N-terminal domain-containing protein</fullName>
    </recommendedName>
</protein>
<comment type="caution">
    <text evidence="1">The sequence shown here is derived from an EMBL/GenBank/DDBJ whole genome shotgun (WGS) entry which is preliminary data.</text>
</comment>
<organism evidence="1">
    <name type="scientific">marine sediment metagenome</name>
    <dbReference type="NCBI Taxonomy" id="412755"/>
    <lineage>
        <taxon>unclassified sequences</taxon>
        <taxon>metagenomes</taxon>
        <taxon>ecological metagenomes</taxon>
    </lineage>
</organism>
<name>A0A0F9D3R9_9ZZZZ</name>
<evidence type="ECO:0008006" key="2">
    <source>
        <dbReference type="Google" id="ProtNLM"/>
    </source>
</evidence>
<dbReference type="EMBL" id="LAZR01033352">
    <property type="protein sequence ID" value="KKL48331.1"/>
    <property type="molecule type" value="Genomic_DNA"/>
</dbReference>
<reference evidence="1" key="1">
    <citation type="journal article" date="2015" name="Nature">
        <title>Complex archaea that bridge the gap between prokaryotes and eukaryotes.</title>
        <authorList>
            <person name="Spang A."/>
            <person name="Saw J.H."/>
            <person name="Jorgensen S.L."/>
            <person name="Zaremba-Niedzwiedzka K."/>
            <person name="Martijn J."/>
            <person name="Lind A.E."/>
            <person name="van Eijk R."/>
            <person name="Schleper C."/>
            <person name="Guy L."/>
            <person name="Ettema T.J."/>
        </authorList>
    </citation>
    <scope>NUCLEOTIDE SEQUENCE</scope>
</reference>